<protein>
    <submittedName>
        <fullName evidence="1">Putative transcriptional regulator</fullName>
    </submittedName>
</protein>
<gene>
    <name evidence="1" type="ORF">XD94_0869</name>
</gene>
<accession>A0A117M2F1</accession>
<organism evidence="1 2">
    <name type="scientific">Mesotoga prima</name>
    <dbReference type="NCBI Taxonomy" id="1184387"/>
    <lineage>
        <taxon>Bacteria</taxon>
        <taxon>Thermotogati</taxon>
        <taxon>Thermotogota</taxon>
        <taxon>Thermotogae</taxon>
        <taxon>Kosmotogales</taxon>
        <taxon>Kosmotogaceae</taxon>
        <taxon>Mesotoga</taxon>
    </lineage>
</organism>
<evidence type="ECO:0000313" key="1">
    <source>
        <dbReference type="EMBL" id="KUK80622.1"/>
    </source>
</evidence>
<reference evidence="2" key="1">
    <citation type="journal article" date="2015" name="MBio">
        <title>Genome-Resolved Metagenomic Analysis Reveals Roles for Candidate Phyla and Other Microbial Community Members in Biogeochemical Transformations in Oil Reservoirs.</title>
        <authorList>
            <person name="Hu P."/>
            <person name="Tom L."/>
            <person name="Singh A."/>
            <person name="Thomas B.C."/>
            <person name="Baker B.J."/>
            <person name="Piceno Y.M."/>
            <person name="Andersen G.L."/>
            <person name="Banfield J.F."/>
        </authorList>
    </citation>
    <scope>NUCLEOTIDE SEQUENCE [LARGE SCALE GENOMIC DNA]</scope>
</reference>
<dbReference type="EMBL" id="LGGP01000131">
    <property type="protein sequence ID" value="KUK80622.1"/>
    <property type="molecule type" value="Genomic_DNA"/>
</dbReference>
<sequence>MKYYEQLARLGVFTKSDVEKLVGKSETADSLLQNYKKRGLIEQVKRNLYVTRSLETGQAIVGRYRIASKIKPQSYITHHSAYEYYGYANQVYYEVYVSAQTKFSEFTFDDVRYRFISPRILDGVVMNPDGVRTTDMERTTLDSINDFERIGGLEELLRCLDAVPSLSESKLVSYLGQYSKRFLYQKTGYILGHFQSKFRLSEGFFELCELAKGKSVRYFYNAIRYESPTYDSRWNLFVPEDLMAIISKGVRDTGEIR</sequence>
<proteinExistence type="predicted"/>
<dbReference type="PATRIC" id="fig|1184387.3.peg.1262"/>
<dbReference type="AlphaFoldDB" id="A0A117M2F1"/>
<comment type="caution">
    <text evidence="1">The sequence shown here is derived from an EMBL/GenBank/DDBJ whole genome shotgun (WGS) entry which is preliminary data.</text>
</comment>
<evidence type="ECO:0000313" key="2">
    <source>
        <dbReference type="Proteomes" id="UP000054092"/>
    </source>
</evidence>
<name>A0A117M2F1_9BACT</name>
<dbReference type="Proteomes" id="UP000054092">
    <property type="component" value="Unassembled WGS sequence"/>
</dbReference>